<dbReference type="AlphaFoldDB" id="A0A1G6W5K9"/>
<dbReference type="GO" id="GO:0005886">
    <property type="term" value="C:plasma membrane"/>
    <property type="evidence" value="ECO:0007669"/>
    <property type="project" value="UniProtKB-SubCell"/>
</dbReference>
<dbReference type="Proteomes" id="UP000199603">
    <property type="component" value="Unassembled WGS sequence"/>
</dbReference>
<dbReference type="STRING" id="265719.SAMN04488509_104142"/>
<proteinExistence type="predicted"/>
<evidence type="ECO:0000256" key="4">
    <source>
        <dbReference type="ARBA" id="ARBA00022500"/>
    </source>
</evidence>
<feature type="region of interest" description="Disordered" evidence="11">
    <location>
        <begin position="427"/>
        <end position="448"/>
    </location>
</feature>
<keyword evidence="15" id="KW-1185">Reference proteome</keyword>
<feature type="transmembrane region" description="Helical" evidence="12">
    <location>
        <begin position="59"/>
        <end position="79"/>
    </location>
</feature>
<evidence type="ECO:0000259" key="13">
    <source>
        <dbReference type="PROSITE" id="PS50111"/>
    </source>
</evidence>
<reference evidence="14 15" key="1">
    <citation type="submission" date="2016-10" db="EMBL/GenBank/DDBJ databases">
        <authorList>
            <person name="de Groot N.N."/>
        </authorList>
    </citation>
    <scope>NUCLEOTIDE SEQUENCE [LARGE SCALE GENOMIC DNA]</scope>
    <source>
        <strain evidence="14 15">DSM 16957</strain>
    </source>
</reference>
<evidence type="ECO:0000256" key="7">
    <source>
        <dbReference type="ARBA" id="ARBA00023136"/>
    </source>
</evidence>
<feature type="transmembrane region" description="Helical" evidence="12">
    <location>
        <begin position="85"/>
        <end position="104"/>
    </location>
</feature>
<gene>
    <name evidence="14" type="ORF">SAMN04488509_104142</name>
</gene>
<evidence type="ECO:0000256" key="1">
    <source>
        <dbReference type="ARBA" id="ARBA00004651"/>
    </source>
</evidence>
<accession>A0A1G6W5K9</accession>
<keyword evidence="4" id="KW-0145">Chemotaxis</keyword>
<keyword evidence="7 12" id="KW-0472">Membrane</keyword>
<keyword evidence="5 12" id="KW-0812">Transmembrane</keyword>
<dbReference type="GO" id="GO:0007165">
    <property type="term" value="P:signal transduction"/>
    <property type="evidence" value="ECO:0007669"/>
    <property type="project" value="UniProtKB-KW"/>
</dbReference>
<dbReference type="Pfam" id="PF00015">
    <property type="entry name" value="MCPsignal"/>
    <property type="match status" value="1"/>
</dbReference>
<evidence type="ECO:0000256" key="11">
    <source>
        <dbReference type="SAM" id="MobiDB-lite"/>
    </source>
</evidence>
<dbReference type="SUPFAM" id="SSF58104">
    <property type="entry name" value="Methyl-accepting chemotaxis protein (MCP) signaling domain"/>
    <property type="match status" value="1"/>
</dbReference>
<dbReference type="GO" id="GO:0006935">
    <property type="term" value="P:chemotaxis"/>
    <property type="evidence" value="ECO:0007669"/>
    <property type="project" value="UniProtKB-KW"/>
</dbReference>
<feature type="domain" description="Methyl-accepting transducer" evidence="13">
    <location>
        <begin position="134"/>
        <end position="365"/>
    </location>
</feature>
<evidence type="ECO:0000256" key="10">
    <source>
        <dbReference type="SAM" id="Coils"/>
    </source>
</evidence>
<evidence type="ECO:0000256" key="5">
    <source>
        <dbReference type="ARBA" id="ARBA00022692"/>
    </source>
</evidence>
<evidence type="ECO:0000256" key="8">
    <source>
        <dbReference type="ARBA" id="ARBA00023224"/>
    </source>
</evidence>
<evidence type="ECO:0000256" key="3">
    <source>
        <dbReference type="ARBA" id="ARBA00022481"/>
    </source>
</evidence>
<dbReference type="PANTHER" id="PTHR32089:SF39">
    <property type="entry name" value="METHYL-ACCEPTING CHEMOTAXIS PROTEIN HLYB"/>
    <property type="match status" value="1"/>
</dbReference>
<name>A0A1G6W5K9_9GAMM</name>
<evidence type="ECO:0000256" key="6">
    <source>
        <dbReference type="ARBA" id="ARBA00022989"/>
    </source>
</evidence>
<feature type="coiled-coil region" evidence="10">
    <location>
        <begin position="377"/>
        <end position="426"/>
    </location>
</feature>
<keyword evidence="6 12" id="KW-1133">Transmembrane helix</keyword>
<dbReference type="PANTHER" id="PTHR32089">
    <property type="entry name" value="METHYL-ACCEPTING CHEMOTAXIS PROTEIN MCPB"/>
    <property type="match status" value="1"/>
</dbReference>
<dbReference type="InterPro" id="IPR004089">
    <property type="entry name" value="MCPsignal_dom"/>
</dbReference>
<keyword evidence="8 9" id="KW-0807">Transducer</keyword>
<keyword evidence="2" id="KW-1003">Cell membrane</keyword>
<evidence type="ECO:0000256" key="12">
    <source>
        <dbReference type="SAM" id="Phobius"/>
    </source>
</evidence>
<keyword evidence="10" id="KW-0175">Coiled coil</keyword>
<protein>
    <submittedName>
        <fullName evidence="14">Methyl-accepting chemotaxis protein</fullName>
    </submittedName>
</protein>
<dbReference type="PROSITE" id="PS50111">
    <property type="entry name" value="CHEMOTAXIS_TRANSDUC_2"/>
    <property type="match status" value="1"/>
</dbReference>
<dbReference type="EMBL" id="FNAG01000004">
    <property type="protein sequence ID" value="SDD61114.1"/>
    <property type="molecule type" value="Genomic_DNA"/>
</dbReference>
<evidence type="ECO:0000313" key="14">
    <source>
        <dbReference type="EMBL" id="SDD61114.1"/>
    </source>
</evidence>
<sequence length="448" mass="49177">MNRGAPRAAAREPRGCGTRIADSSLEGARGAAIHQRSSRPRLRPIEARVQGNTAMQTGILIRIAPALLLSLAHVVAQFVEWPLAFELALLTTMFLAWGAFGWWFSRNAFALSPDESRLVKEQEQLLGELREFVSREVGGSQQEIQRTRALLAQSIGKLADSFQTMNKTARHQTQTLAKIVDRSGDSNSIDVRRFAQEASRHMGELTSALEQVSEQSSTTVNHIDAMTQHLEGIFALLEDVKSIADQTNLLALNAAIEAARAGEAGRGFAVVADEVRSLSERSTSFNEQIRKLANSSKEAVHKVRETVSNMATRDQSRSQQARHEASKLFSQVEEINDSLAAGINEVASSARVIDQSVAEAVRSLQFEDIVTQALGAAERHLERLEAINRDATGLQQLLASSAGASSHRKLEALNDLHRRLRELRDNWQPMPHKPVSQTDMGAGGVDLF</sequence>
<evidence type="ECO:0000256" key="2">
    <source>
        <dbReference type="ARBA" id="ARBA00022475"/>
    </source>
</evidence>
<evidence type="ECO:0000313" key="15">
    <source>
        <dbReference type="Proteomes" id="UP000199603"/>
    </source>
</evidence>
<dbReference type="SMART" id="SM00283">
    <property type="entry name" value="MA"/>
    <property type="match status" value="1"/>
</dbReference>
<comment type="subcellular location">
    <subcellularLocation>
        <location evidence="1">Cell membrane</location>
        <topology evidence="1">Multi-pass membrane protein</topology>
    </subcellularLocation>
</comment>
<keyword evidence="3" id="KW-0488">Methylation</keyword>
<evidence type="ECO:0000256" key="9">
    <source>
        <dbReference type="PROSITE-ProRule" id="PRU00284"/>
    </source>
</evidence>
<dbReference type="Gene3D" id="1.10.287.950">
    <property type="entry name" value="Methyl-accepting chemotaxis protein"/>
    <property type="match status" value="1"/>
</dbReference>
<organism evidence="14 15">
    <name type="scientific">Aquimonas voraii</name>
    <dbReference type="NCBI Taxonomy" id="265719"/>
    <lineage>
        <taxon>Bacteria</taxon>
        <taxon>Pseudomonadati</taxon>
        <taxon>Pseudomonadota</taxon>
        <taxon>Gammaproteobacteria</taxon>
        <taxon>Lysobacterales</taxon>
        <taxon>Lysobacteraceae</taxon>
        <taxon>Aquimonas</taxon>
    </lineage>
</organism>